<evidence type="ECO:0000259" key="3">
    <source>
        <dbReference type="PROSITE" id="PS50102"/>
    </source>
</evidence>
<dbReference type="InterPro" id="IPR035979">
    <property type="entry name" value="RBD_domain_sf"/>
</dbReference>
<evidence type="ECO:0000256" key="1">
    <source>
        <dbReference type="ARBA" id="ARBA00022884"/>
    </source>
</evidence>
<dbReference type="SUPFAM" id="SSF54928">
    <property type="entry name" value="RNA-binding domain, RBD"/>
    <property type="match status" value="1"/>
</dbReference>
<evidence type="ECO:0000313" key="4">
    <source>
        <dbReference type="EMBL" id="ODV93815.1"/>
    </source>
</evidence>
<dbReference type="InterPro" id="IPR007201">
    <property type="entry name" value="Mei2-like_Rrm_C"/>
</dbReference>
<dbReference type="OrthoDB" id="417481at2759"/>
<keyword evidence="5" id="KW-1185">Reference proteome</keyword>
<dbReference type="Proteomes" id="UP000094236">
    <property type="component" value="Unassembled WGS sequence"/>
</dbReference>
<evidence type="ECO:0000313" key="5">
    <source>
        <dbReference type="Proteomes" id="UP000094236"/>
    </source>
</evidence>
<dbReference type="InterPro" id="IPR000504">
    <property type="entry name" value="RRM_dom"/>
</dbReference>
<reference evidence="5" key="1">
    <citation type="submission" date="2016-05" db="EMBL/GenBank/DDBJ databases">
        <title>Comparative genomics of biotechnologically important yeasts.</title>
        <authorList>
            <consortium name="DOE Joint Genome Institute"/>
            <person name="Riley R."/>
            <person name="Haridas S."/>
            <person name="Wolfe K.H."/>
            <person name="Lopes M.R."/>
            <person name="Hittinger C.T."/>
            <person name="Goker M."/>
            <person name="Salamov A."/>
            <person name="Wisecaver J."/>
            <person name="Long T.M."/>
            <person name="Aerts A.L."/>
            <person name="Barry K."/>
            <person name="Choi C."/>
            <person name="Clum A."/>
            <person name="Coughlan A.Y."/>
            <person name="Deshpande S."/>
            <person name="Douglass A.P."/>
            <person name="Hanson S.J."/>
            <person name="Klenk H.-P."/>
            <person name="Labutti K."/>
            <person name="Lapidus A."/>
            <person name="Lindquist E."/>
            <person name="Lipzen A."/>
            <person name="Meier-Kolthoff J.P."/>
            <person name="Ohm R.A."/>
            <person name="Otillar R.P."/>
            <person name="Pangilinan J."/>
            <person name="Peng Y."/>
            <person name="Rokas A."/>
            <person name="Rosa C.A."/>
            <person name="Scheuner C."/>
            <person name="Sibirny A.A."/>
            <person name="Slot J.C."/>
            <person name="Stielow J.B."/>
            <person name="Sun H."/>
            <person name="Kurtzman C.P."/>
            <person name="Blackwell M."/>
            <person name="Grigoriev I.V."/>
            <person name="Jeffries T.W."/>
        </authorList>
    </citation>
    <scope>NUCLEOTIDE SEQUENCE [LARGE SCALE GENOMIC DNA]</scope>
    <source>
        <strain evidence="5">NRRL Y-2460</strain>
    </source>
</reference>
<dbReference type="STRING" id="669874.A0A1E4TPY0"/>
<keyword evidence="1 2" id="KW-0694">RNA-binding</keyword>
<proteinExistence type="predicted"/>
<dbReference type="Gene3D" id="3.30.70.330">
    <property type="match status" value="1"/>
</dbReference>
<gene>
    <name evidence="4" type="ORF">PACTADRAFT_61332</name>
</gene>
<name>A0A1E4TPY0_PACTA</name>
<dbReference type="InterPro" id="IPR012677">
    <property type="entry name" value="Nucleotide-bd_a/b_plait_sf"/>
</dbReference>
<dbReference type="GO" id="GO:0003723">
    <property type="term" value="F:RNA binding"/>
    <property type="evidence" value="ECO:0007669"/>
    <property type="project" value="UniProtKB-UniRule"/>
</dbReference>
<dbReference type="PANTHER" id="PTHR23189">
    <property type="entry name" value="RNA RECOGNITION MOTIF-CONTAINING"/>
    <property type="match status" value="1"/>
</dbReference>
<feature type="domain" description="RRM" evidence="3">
    <location>
        <begin position="1"/>
        <end position="94"/>
    </location>
</feature>
<dbReference type="AlphaFoldDB" id="A0A1E4TPY0"/>
<protein>
    <recommendedName>
        <fullName evidence="3">RRM domain-containing protein</fullName>
    </recommendedName>
</protein>
<dbReference type="PROSITE" id="PS50102">
    <property type="entry name" value="RRM"/>
    <property type="match status" value="1"/>
</dbReference>
<organism evidence="4 5">
    <name type="scientific">Pachysolen tannophilus NRRL Y-2460</name>
    <dbReference type="NCBI Taxonomy" id="669874"/>
    <lineage>
        <taxon>Eukaryota</taxon>
        <taxon>Fungi</taxon>
        <taxon>Dikarya</taxon>
        <taxon>Ascomycota</taxon>
        <taxon>Saccharomycotina</taxon>
        <taxon>Pichiomycetes</taxon>
        <taxon>Pachysolenaceae</taxon>
        <taxon>Pachysolen</taxon>
    </lineage>
</organism>
<sequence length="136" mass="15842">MIRNIPNKVDQQMLKEYIDLTNYGTYDFLYLRMDFANHCNVGYCFINFISVEAIITFVKARVGKKWNKFKSEKICDASYANIQGKKGLIEKFKNSNVMIQDPSYRPKLYYCFGPLIGQEQPFPLHGLSNDISFTNL</sequence>
<dbReference type="EMBL" id="KV454017">
    <property type="protein sequence ID" value="ODV93815.1"/>
    <property type="molecule type" value="Genomic_DNA"/>
</dbReference>
<dbReference type="Pfam" id="PF04059">
    <property type="entry name" value="RRM_2"/>
    <property type="match status" value="1"/>
</dbReference>
<accession>A0A1E4TPY0</accession>
<evidence type="ECO:0000256" key="2">
    <source>
        <dbReference type="PROSITE-ProRule" id="PRU00176"/>
    </source>
</evidence>